<sequence length="80" mass="9509">MLRSPQKCPFSNWTQLGLDRDTPVYDYFRPWSRLLNGHRPCSLPVWQTLDRANFPCWPVFSVFNPFLGPFTLLFSPKYKI</sequence>
<accession>A0A0B0PPV8</accession>
<organism evidence="1 2">
    <name type="scientific">Gossypium arboreum</name>
    <name type="common">Tree cotton</name>
    <name type="synonym">Gossypium nanking</name>
    <dbReference type="NCBI Taxonomy" id="29729"/>
    <lineage>
        <taxon>Eukaryota</taxon>
        <taxon>Viridiplantae</taxon>
        <taxon>Streptophyta</taxon>
        <taxon>Embryophyta</taxon>
        <taxon>Tracheophyta</taxon>
        <taxon>Spermatophyta</taxon>
        <taxon>Magnoliopsida</taxon>
        <taxon>eudicotyledons</taxon>
        <taxon>Gunneridae</taxon>
        <taxon>Pentapetalae</taxon>
        <taxon>rosids</taxon>
        <taxon>malvids</taxon>
        <taxon>Malvales</taxon>
        <taxon>Malvaceae</taxon>
        <taxon>Malvoideae</taxon>
        <taxon>Gossypium</taxon>
    </lineage>
</organism>
<name>A0A0B0PPV8_GOSAR</name>
<dbReference type="EMBL" id="KN445245">
    <property type="protein sequence ID" value="KHG28513.1"/>
    <property type="molecule type" value="Genomic_DNA"/>
</dbReference>
<proteinExistence type="predicted"/>
<evidence type="ECO:0000313" key="2">
    <source>
        <dbReference type="Proteomes" id="UP000032142"/>
    </source>
</evidence>
<dbReference type="AlphaFoldDB" id="A0A0B0PPV8"/>
<dbReference type="Proteomes" id="UP000032142">
    <property type="component" value="Unassembled WGS sequence"/>
</dbReference>
<keyword evidence="2" id="KW-1185">Reference proteome</keyword>
<protein>
    <submittedName>
        <fullName evidence="1">Cation/H(+) antiporter 28-like protein</fullName>
    </submittedName>
</protein>
<reference evidence="2" key="1">
    <citation type="submission" date="2014-09" db="EMBL/GenBank/DDBJ databases">
        <authorList>
            <person name="Mudge J."/>
            <person name="Ramaraj T."/>
            <person name="Lindquist I.E."/>
            <person name="Bharti A.K."/>
            <person name="Sundararajan A."/>
            <person name="Cameron C.T."/>
            <person name="Woodward J.E."/>
            <person name="May G.D."/>
            <person name="Brubaker C."/>
            <person name="Broadhvest J."/>
            <person name="Wilkins T.A."/>
        </authorList>
    </citation>
    <scope>NUCLEOTIDE SEQUENCE</scope>
    <source>
        <strain evidence="2">cv. AKA8401</strain>
    </source>
</reference>
<evidence type="ECO:0000313" key="1">
    <source>
        <dbReference type="EMBL" id="KHG28513.1"/>
    </source>
</evidence>
<gene>
    <name evidence="1" type="ORF">F383_12211</name>
</gene>